<dbReference type="GO" id="GO:0000981">
    <property type="term" value="F:DNA-binding transcription factor activity, RNA polymerase II-specific"/>
    <property type="evidence" value="ECO:0007669"/>
    <property type="project" value="InterPro"/>
</dbReference>
<feature type="region of interest" description="Disordered" evidence="6">
    <location>
        <begin position="763"/>
        <end position="782"/>
    </location>
</feature>
<keyword evidence="9" id="KW-1185">Reference proteome</keyword>
<keyword evidence="3" id="KW-0805">Transcription regulation</keyword>
<dbReference type="SUPFAM" id="SSF57701">
    <property type="entry name" value="Zn2/Cys6 DNA-binding domain"/>
    <property type="match status" value="1"/>
</dbReference>
<dbReference type="EMBL" id="CAUWAG010000008">
    <property type="protein sequence ID" value="CAJ2506186.1"/>
    <property type="molecule type" value="Genomic_DNA"/>
</dbReference>
<dbReference type="SMART" id="SM00066">
    <property type="entry name" value="GAL4"/>
    <property type="match status" value="1"/>
</dbReference>
<dbReference type="InterPro" id="IPR001138">
    <property type="entry name" value="Zn2Cys6_DnaBD"/>
</dbReference>
<feature type="compositionally biased region" description="Polar residues" evidence="6">
    <location>
        <begin position="660"/>
        <end position="669"/>
    </location>
</feature>
<dbReference type="GO" id="GO:0008270">
    <property type="term" value="F:zinc ion binding"/>
    <property type="evidence" value="ECO:0007669"/>
    <property type="project" value="InterPro"/>
</dbReference>
<proteinExistence type="predicted"/>
<dbReference type="CDD" id="cd00067">
    <property type="entry name" value="GAL4"/>
    <property type="match status" value="1"/>
</dbReference>
<evidence type="ECO:0000256" key="2">
    <source>
        <dbReference type="ARBA" id="ARBA00022723"/>
    </source>
</evidence>
<name>A0AAI8VJP4_9PEZI</name>
<keyword evidence="2" id="KW-0479">Metal-binding</keyword>
<dbReference type="Pfam" id="PF04082">
    <property type="entry name" value="Fungal_trans"/>
    <property type="match status" value="1"/>
</dbReference>
<dbReference type="AlphaFoldDB" id="A0AAI8VJP4"/>
<comment type="caution">
    <text evidence="8">The sequence shown here is derived from an EMBL/GenBank/DDBJ whole genome shotgun (WGS) entry which is preliminary data.</text>
</comment>
<organism evidence="8 9">
    <name type="scientific">Anthostomella pinea</name>
    <dbReference type="NCBI Taxonomy" id="933095"/>
    <lineage>
        <taxon>Eukaryota</taxon>
        <taxon>Fungi</taxon>
        <taxon>Dikarya</taxon>
        <taxon>Ascomycota</taxon>
        <taxon>Pezizomycotina</taxon>
        <taxon>Sordariomycetes</taxon>
        <taxon>Xylariomycetidae</taxon>
        <taxon>Xylariales</taxon>
        <taxon>Xylariaceae</taxon>
        <taxon>Anthostomella</taxon>
    </lineage>
</organism>
<evidence type="ECO:0000256" key="5">
    <source>
        <dbReference type="ARBA" id="ARBA00023242"/>
    </source>
</evidence>
<dbReference type="GO" id="GO:0005634">
    <property type="term" value="C:nucleus"/>
    <property type="evidence" value="ECO:0007669"/>
    <property type="project" value="UniProtKB-SubCell"/>
</dbReference>
<evidence type="ECO:0000313" key="9">
    <source>
        <dbReference type="Proteomes" id="UP001295740"/>
    </source>
</evidence>
<sequence length="883" mass="97667">MPEDEATVDESAGQTGETLSCVACRNRKLKCDRVKPICARCAKVNGDCVYPESRRKPAFKRRNVRELEARLAQVEVLLKEAGDSRPTGDKQATVEDVDEPIHFDSIEVPMTEEVFLQGMDFTEADVSFDPNITYPYNQEDSTPFLSGPSVEQEASNSAFNGELMDLGGIFETLPPFEIMEELNRIYFERQQHFMPAVHPARYMQAFYSPPHMKPPMCLQYAIWALACHGHQKYHGYHDVFYRRARQYAESDEMKGYGEHFITVRHAQAWCIIAVNEAKGMMFTRAAMSCARAVRLVEMMGLHRLDGPPDEMSPTLLPPKDWAELEERRRTFWGIFCIDSHCSISTGWPHLIDHKEVTTHLPANESAFHKGEERESYSLHEALKGRPYSSFAGNVVICHLFNQILKHVHRPQPNDEPDNYEYGEFWQRHRDIDNTISSVFMFLPEPFRLPENYRDPTAVHTNLNLHASIICLHHAAIEKIDIHKLPDSAKKASQNRLTTAAQEIVNIIKLTSHVATNPKSPLAALSLYCAASVYVYLSKEAQAPTNIDNLDFIISAMEAIGRDHLITRVFLRQVILDIEQNGLQSIVKIPRIDSLGEGFCGQLSQNIPLLARSKISRHSKVQPPLPGRLPLGKPVGRMIPANYTNLHSGWPRQIYEDSPRESNGNSSDANANKRKRTAPSTLDGGSESSEQFCNATGIADTLSGSTPSSHSSPQDHASAGAPPQPFVTGFSVPGILTQQHVNLPHRTGSPAPANNAANNTIYRNTNAKSSNLPRGNISNNSDRPGVTINPSLLGNMGPSTFTTAGHGQSQTETAVKDAMGSWDPASMGVYAQFTDNGTATGGHGAGAPFEFATSDGVDVNWEALGTNMGVGTTGDGPTGPRREY</sequence>
<dbReference type="InterPro" id="IPR036864">
    <property type="entry name" value="Zn2-C6_fun-type_DNA-bd_sf"/>
</dbReference>
<gene>
    <name evidence="8" type="ORF">KHLLAP_LOCUS6654</name>
</gene>
<evidence type="ECO:0000256" key="1">
    <source>
        <dbReference type="ARBA" id="ARBA00004123"/>
    </source>
</evidence>
<feature type="compositionally biased region" description="Low complexity" evidence="6">
    <location>
        <begin position="702"/>
        <end position="711"/>
    </location>
</feature>
<dbReference type="PANTHER" id="PTHR47338:SF10">
    <property type="entry name" value="TRANSCRIPTION FACTOR DOMAIN-CONTAINING PROTEIN-RELATED"/>
    <property type="match status" value="1"/>
</dbReference>
<feature type="domain" description="Zn(2)-C6 fungal-type" evidence="7">
    <location>
        <begin position="20"/>
        <end position="50"/>
    </location>
</feature>
<dbReference type="InterPro" id="IPR050815">
    <property type="entry name" value="TF_fung"/>
</dbReference>
<keyword evidence="5" id="KW-0539">Nucleus</keyword>
<evidence type="ECO:0000259" key="7">
    <source>
        <dbReference type="PROSITE" id="PS50048"/>
    </source>
</evidence>
<evidence type="ECO:0000256" key="3">
    <source>
        <dbReference type="ARBA" id="ARBA00023015"/>
    </source>
</evidence>
<dbReference type="Gene3D" id="4.10.240.10">
    <property type="entry name" value="Zn(2)-C6 fungal-type DNA-binding domain"/>
    <property type="match status" value="1"/>
</dbReference>
<dbReference type="GO" id="GO:0003677">
    <property type="term" value="F:DNA binding"/>
    <property type="evidence" value="ECO:0007669"/>
    <property type="project" value="InterPro"/>
</dbReference>
<dbReference type="PROSITE" id="PS00463">
    <property type="entry name" value="ZN2_CY6_FUNGAL_1"/>
    <property type="match status" value="1"/>
</dbReference>
<feature type="region of interest" description="Disordered" evidence="6">
    <location>
        <begin position="648"/>
        <end position="730"/>
    </location>
</feature>
<reference evidence="8" key="1">
    <citation type="submission" date="2023-10" db="EMBL/GenBank/DDBJ databases">
        <authorList>
            <person name="Hackl T."/>
        </authorList>
    </citation>
    <scope>NUCLEOTIDE SEQUENCE</scope>
</reference>
<dbReference type="CDD" id="cd12148">
    <property type="entry name" value="fungal_TF_MHR"/>
    <property type="match status" value="1"/>
</dbReference>
<dbReference type="Proteomes" id="UP001295740">
    <property type="component" value="Unassembled WGS sequence"/>
</dbReference>
<dbReference type="PANTHER" id="PTHR47338">
    <property type="entry name" value="ZN(II)2CYS6 TRANSCRIPTION FACTOR (EUROFUNG)-RELATED"/>
    <property type="match status" value="1"/>
</dbReference>
<keyword evidence="4" id="KW-0804">Transcription</keyword>
<dbReference type="SMART" id="SM00906">
    <property type="entry name" value="Fungal_trans"/>
    <property type="match status" value="1"/>
</dbReference>
<evidence type="ECO:0000256" key="4">
    <source>
        <dbReference type="ARBA" id="ARBA00023163"/>
    </source>
</evidence>
<dbReference type="Pfam" id="PF00172">
    <property type="entry name" value="Zn_clus"/>
    <property type="match status" value="1"/>
</dbReference>
<protein>
    <submittedName>
        <fullName evidence="8">Uu.00g003160.m01.CDS01</fullName>
    </submittedName>
</protein>
<evidence type="ECO:0000256" key="6">
    <source>
        <dbReference type="SAM" id="MobiDB-lite"/>
    </source>
</evidence>
<evidence type="ECO:0000313" key="8">
    <source>
        <dbReference type="EMBL" id="CAJ2506186.1"/>
    </source>
</evidence>
<dbReference type="InterPro" id="IPR007219">
    <property type="entry name" value="XnlR_reg_dom"/>
</dbReference>
<dbReference type="GO" id="GO:0006351">
    <property type="term" value="P:DNA-templated transcription"/>
    <property type="evidence" value="ECO:0007669"/>
    <property type="project" value="InterPro"/>
</dbReference>
<dbReference type="PROSITE" id="PS50048">
    <property type="entry name" value="ZN2_CY6_FUNGAL_2"/>
    <property type="match status" value="1"/>
</dbReference>
<comment type="subcellular location">
    <subcellularLocation>
        <location evidence="1">Nucleus</location>
    </subcellularLocation>
</comment>
<accession>A0AAI8VJP4</accession>